<sequence length="33" mass="3596">MAILTYVGKSINPASYSGDSFPVKRWSSFLDAS</sequence>
<keyword evidence="2" id="KW-1185">Reference proteome</keyword>
<evidence type="ECO:0000313" key="1">
    <source>
        <dbReference type="EMBL" id="MBB3929101.1"/>
    </source>
</evidence>
<dbReference type="Proteomes" id="UP000553963">
    <property type="component" value="Unassembled WGS sequence"/>
</dbReference>
<evidence type="ECO:0000313" key="2">
    <source>
        <dbReference type="Proteomes" id="UP000553963"/>
    </source>
</evidence>
<protein>
    <submittedName>
        <fullName evidence="1">Uncharacterized protein</fullName>
    </submittedName>
</protein>
<reference evidence="1 2" key="1">
    <citation type="submission" date="2020-08" db="EMBL/GenBank/DDBJ databases">
        <title>Genomic Encyclopedia of Type Strains, Phase IV (KMG-IV): sequencing the most valuable type-strain genomes for metagenomic binning, comparative biology and taxonomic classification.</title>
        <authorList>
            <person name="Goeker M."/>
        </authorList>
    </citation>
    <scope>NUCLEOTIDE SEQUENCE [LARGE SCALE GENOMIC DNA]</scope>
    <source>
        <strain evidence="1 2">DSM 25966</strain>
    </source>
</reference>
<accession>A0A840AJJ1</accession>
<proteinExistence type="predicted"/>
<dbReference type="EMBL" id="JACIDS010000001">
    <property type="protein sequence ID" value="MBB3929101.1"/>
    <property type="molecule type" value="Genomic_DNA"/>
</dbReference>
<organism evidence="1 2">
    <name type="scientific">Kaistia hirudinis</name>
    <dbReference type="NCBI Taxonomy" id="1293440"/>
    <lineage>
        <taxon>Bacteria</taxon>
        <taxon>Pseudomonadati</taxon>
        <taxon>Pseudomonadota</taxon>
        <taxon>Alphaproteobacteria</taxon>
        <taxon>Hyphomicrobiales</taxon>
        <taxon>Kaistiaceae</taxon>
        <taxon>Kaistia</taxon>
    </lineage>
</organism>
<name>A0A840AJJ1_9HYPH</name>
<dbReference type="AlphaFoldDB" id="A0A840AJJ1"/>
<gene>
    <name evidence="1" type="ORF">GGR25_000120</name>
</gene>
<comment type="caution">
    <text evidence="1">The sequence shown here is derived from an EMBL/GenBank/DDBJ whole genome shotgun (WGS) entry which is preliminary data.</text>
</comment>